<sequence length="245" mass="27311">MDVFLFIMGATLFVAGWFLFWDYVRCLSSVYRVKGSIVAFESAFSKLARGSVNYFPVIQYRWRGEAVRFTSICSHVDELRLGDPVDMRFSLSRRRRTRLGRSSITLMLMLALLCAVFFTGAVLANVSISVYHVGLASLIVTFCLFVISLYLKEQDESGTDITESQSDYSLSLFEPSAFKHWTNLSGDAHKKVSVFGARLFGAMCFSVGLTLAAGSFLVVEGPVAKSVATHYPFLRLEQVGGIIQR</sequence>
<dbReference type="RefSeq" id="WP_087463343.1">
    <property type="nucleotide sequence ID" value="NZ_CP021425.1"/>
</dbReference>
<dbReference type="Proteomes" id="UP000196027">
    <property type="component" value="Chromosome"/>
</dbReference>
<feature type="transmembrane region" description="Helical" evidence="1">
    <location>
        <begin position="6"/>
        <end position="24"/>
    </location>
</feature>
<protein>
    <recommendedName>
        <fullName evidence="4">DUF3592 domain-containing protein</fullName>
    </recommendedName>
</protein>
<keyword evidence="1" id="KW-1133">Transmembrane helix</keyword>
<evidence type="ECO:0008006" key="4">
    <source>
        <dbReference type="Google" id="ProtNLM"/>
    </source>
</evidence>
<proteinExistence type="predicted"/>
<dbReference type="EMBL" id="CP021425">
    <property type="protein sequence ID" value="ARU58581.1"/>
    <property type="molecule type" value="Genomic_DNA"/>
</dbReference>
<keyword evidence="1" id="KW-0812">Transmembrane</keyword>
<dbReference type="KEGG" id="ome:OLMES_4585"/>
<evidence type="ECO:0000256" key="1">
    <source>
        <dbReference type="SAM" id="Phobius"/>
    </source>
</evidence>
<dbReference type="OrthoDB" id="6192543at2"/>
<keyword evidence="3" id="KW-1185">Reference proteome</keyword>
<accession>A0A1Y0IDR1</accession>
<reference evidence="2 3" key="1">
    <citation type="submission" date="2017-05" db="EMBL/GenBank/DDBJ databases">
        <title>Genomic insights into alkan degradation activity of Oleiphilus messinensis.</title>
        <authorList>
            <person name="Kozyavkin S.A."/>
            <person name="Slesarev A.I."/>
            <person name="Golyshin P.N."/>
            <person name="Korzhenkov A."/>
            <person name="Golyshina O.N."/>
            <person name="Toshchakov S.V."/>
        </authorList>
    </citation>
    <scope>NUCLEOTIDE SEQUENCE [LARGE SCALE GENOMIC DNA]</scope>
    <source>
        <strain evidence="2 3">ME102</strain>
    </source>
</reference>
<keyword evidence="1" id="KW-0472">Membrane</keyword>
<feature type="transmembrane region" description="Helical" evidence="1">
    <location>
        <begin position="199"/>
        <end position="219"/>
    </location>
</feature>
<organism evidence="2 3">
    <name type="scientific">Oleiphilus messinensis</name>
    <dbReference type="NCBI Taxonomy" id="141451"/>
    <lineage>
        <taxon>Bacteria</taxon>
        <taxon>Pseudomonadati</taxon>
        <taxon>Pseudomonadota</taxon>
        <taxon>Gammaproteobacteria</taxon>
        <taxon>Oceanospirillales</taxon>
        <taxon>Oleiphilaceae</taxon>
        <taxon>Oleiphilus</taxon>
    </lineage>
</organism>
<gene>
    <name evidence="2" type="ORF">OLMES_4585</name>
</gene>
<evidence type="ECO:0000313" key="3">
    <source>
        <dbReference type="Proteomes" id="UP000196027"/>
    </source>
</evidence>
<feature type="transmembrane region" description="Helical" evidence="1">
    <location>
        <begin position="103"/>
        <end position="124"/>
    </location>
</feature>
<feature type="transmembrane region" description="Helical" evidence="1">
    <location>
        <begin position="130"/>
        <end position="151"/>
    </location>
</feature>
<dbReference type="AlphaFoldDB" id="A0A1Y0IDR1"/>
<evidence type="ECO:0000313" key="2">
    <source>
        <dbReference type="EMBL" id="ARU58581.1"/>
    </source>
</evidence>
<name>A0A1Y0IDR1_9GAMM</name>